<dbReference type="RefSeq" id="WP_220204396.1">
    <property type="nucleotide sequence ID" value="NZ_BNJK01000001.1"/>
</dbReference>
<dbReference type="InterPro" id="IPR013563">
    <property type="entry name" value="Oligopep_ABC_C"/>
</dbReference>
<dbReference type="GO" id="GO:0005886">
    <property type="term" value="C:plasma membrane"/>
    <property type="evidence" value="ECO:0007669"/>
    <property type="project" value="UniProtKB-SubCell"/>
</dbReference>
<evidence type="ECO:0000313" key="9">
    <source>
        <dbReference type="EMBL" id="GHO93619.1"/>
    </source>
</evidence>
<evidence type="ECO:0000256" key="5">
    <source>
        <dbReference type="ARBA" id="ARBA00022741"/>
    </source>
</evidence>
<evidence type="ECO:0000313" key="10">
    <source>
        <dbReference type="Proteomes" id="UP000597444"/>
    </source>
</evidence>
<dbReference type="FunFam" id="3.40.50.300:FF:000016">
    <property type="entry name" value="Oligopeptide ABC transporter ATP-binding component"/>
    <property type="match status" value="1"/>
</dbReference>
<proteinExistence type="inferred from homology"/>
<dbReference type="NCBIfam" id="TIGR01727">
    <property type="entry name" value="oligo_HPY"/>
    <property type="match status" value="1"/>
</dbReference>
<comment type="subcellular location">
    <subcellularLocation>
        <location evidence="1">Cell membrane</location>
        <topology evidence="1">Peripheral membrane protein</topology>
    </subcellularLocation>
</comment>
<dbReference type="GO" id="GO:0005524">
    <property type="term" value="F:ATP binding"/>
    <property type="evidence" value="ECO:0007669"/>
    <property type="project" value="UniProtKB-KW"/>
</dbReference>
<keyword evidence="4" id="KW-1003">Cell membrane</keyword>
<dbReference type="SMART" id="SM00382">
    <property type="entry name" value="AAA"/>
    <property type="match status" value="1"/>
</dbReference>
<feature type="domain" description="ABC transporter" evidence="8">
    <location>
        <begin position="6"/>
        <end position="257"/>
    </location>
</feature>
<dbReference type="GO" id="GO:0016887">
    <property type="term" value="F:ATP hydrolysis activity"/>
    <property type="evidence" value="ECO:0007669"/>
    <property type="project" value="InterPro"/>
</dbReference>
<dbReference type="InterPro" id="IPR003593">
    <property type="entry name" value="AAA+_ATPase"/>
</dbReference>
<dbReference type="AlphaFoldDB" id="A0A8J3ILB9"/>
<evidence type="ECO:0000256" key="3">
    <source>
        <dbReference type="ARBA" id="ARBA00022448"/>
    </source>
</evidence>
<dbReference type="PROSITE" id="PS50893">
    <property type="entry name" value="ABC_TRANSPORTER_2"/>
    <property type="match status" value="1"/>
</dbReference>
<evidence type="ECO:0000256" key="6">
    <source>
        <dbReference type="ARBA" id="ARBA00022840"/>
    </source>
</evidence>
<evidence type="ECO:0000256" key="2">
    <source>
        <dbReference type="ARBA" id="ARBA00005417"/>
    </source>
</evidence>
<keyword evidence="10" id="KW-1185">Reference proteome</keyword>
<protein>
    <submittedName>
        <fullName evidence="9">ABC transporter ATP-binding protein</fullName>
    </submittedName>
</protein>
<dbReference type="PANTHER" id="PTHR43297">
    <property type="entry name" value="OLIGOPEPTIDE TRANSPORT ATP-BINDING PROTEIN APPD"/>
    <property type="match status" value="1"/>
</dbReference>
<keyword evidence="3" id="KW-0813">Transport</keyword>
<dbReference type="Gene3D" id="3.40.50.300">
    <property type="entry name" value="P-loop containing nucleotide triphosphate hydrolases"/>
    <property type="match status" value="1"/>
</dbReference>
<evidence type="ECO:0000256" key="4">
    <source>
        <dbReference type="ARBA" id="ARBA00022475"/>
    </source>
</evidence>
<dbReference type="EMBL" id="BNJK01000001">
    <property type="protein sequence ID" value="GHO93619.1"/>
    <property type="molecule type" value="Genomic_DNA"/>
</dbReference>
<dbReference type="GO" id="GO:0015833">
    <property type="term" value="P:peptide transport"/>
    <property type="evidence" value="ECO:0007669"/>
    <property type="project" value="InterPro"/>
</dbReference>
<dbReference type="CDD" id="cd03257">
    <property type="entry name" value="ABC_NikE_OppD_transporters"/>
    <property type="match status" value="1"/>
</dbReference>
<comment type="similarity">
    <text evidence="2">Belongs to the ABC transporter superfamily.</text>
</comment>
<sequence length="368" mass="40304">MGEPLLDVQNLKTYFKTKSGYVRAVDDVSFSIQQGEKVALVGESGCGKSVTSLSIMRLIAQPPGEYAGGHIYFEGQDLLKVPERTMSGIRGGKIGMIFQDPMTCLNPTMPIGEQIAEGVQQHLKLSARASRQRAIELLEKVGIPSAQQRFDAYPHQFSGGMRQRVMIAIALACNPKLLIADEPTTALDVTVQAQILELINTICQEFHTALILITHDLGVVAGAADRVLVMYAGKVVEDAPTEQLFADPRHPYTIGLLGSVPRLDEARQATLQTIEGTPPDLLHPPTGCPFKPRCYFSHKICNEKPALTLAADTTDHYKACWIDVTSKEEQRYAQVRRRTQALQVFIDEQSRIAHATVPDQGGAGNDNS</sequence>
<evidence type="ECO:0000256" key="1">
    <source>
        <dbReference type="ARBA" id="ARBA00004202"/>
    </source>
</evidence>
<dbReference type="PROSITE" id="PS00211">
    <property type="entry name" value="ABC_TRANSPORTER_1"/>
    <property type="match status" value="1"/>
</dbReference>
<evidence type="ECO:0000256" key="7">
    <source>
        <dbReference type="ARBA" id="ARBA00023136"/>
    </source>
</evidence>
<dbReference type="InterPro" id="IPR017871">
    <property type="entry name" value="ABC_transporter-like_CS"/>
</dbReference>
<keyword evidence="5" id="KW-0547">Nucleotide-binding</keyword>
<evidence type="ECO:0000259" key="8">
    <source>
        <dbReference type="PROSITE" id="PS50893"/>
    </source>
</evidence>
<dbReference type="InterPro" id="IPR003439">
    <property type="entry name" value="ABC_transporter-like_ATP-bd"/>
</dbReference>
<name>A0A8J3ILB9_9CHLR</name>
<comment type="caution">
    <text evidence="9">The sequence shown here is derived from an EMBL/GenBank/DDBJ whole genome shotgun (WGS) entry which is preliminary data.</text>
</comment>
<dbReference type="Pfam" id="PF00005">
    <property type="entry name" value="ABC_tran"/>
    <property type="match status" value="1"/>
</dbReference>
<keyword evidence="7" id="KW-0472">Membrane</keyword>
<dbReference type="InterPro" id="IPR027417">
    <property type="entry name" value="P-loop_NTPase"/>
</dbReference>
<dbReference type="Proteomes" id="UP000597444">
    <property type="component" value="Unassembled WGS sequence"/>
</dbReference>
<dbReference type="InterPro" id="IPR050388">
    <property type="entry name" value="ABC_Ni/Peptide_Import"/>
</dbReference>
<dbReference type="Pfam" id="PF08352">
    <property type="entry name" value="oligo_HPY"/>
    <property type="match status" value="1"/>
</dbReference>
<organism evidence="9 10">
    <name type="scientific">Reticulibacter mediterranei</name>
    <dbReference type="NCBI Taxonomy" id="2778369"/>
    <lineage>
        <taxon>Bacteria</taxon>
        <taxon>Bacillati</taxon>
        <taxon>Chloroflexota</taxon>
        <taxon>Ktedonobacteria</taxon>
        <taxon>Ktedonobacterales</taxon>
        <taxon>Reticulibacteraceae</taxon>
        <taxon>Reticulibacter</taxon>
    </lineage>
</organism>
<accession>A0A8J3ILB9</accession>
<reference evidence="9" key="1">
    <citation type="submission" date="2020-10" db="EMBL/GenBank/DDBJ databases">
        <title>Taxonomic study of unclassified bacteria belonging to the class Ktedonobacteria.</title>
        <authorList>
            <person name="Yabe S."/>
            <person name="Wang C.M."/>
            <person name="Zheng Y."/>
            <person name="Sakai Y."/>
            <person name="Cavaletti L."/>
            <person name="Monciardini P."/>
            <person name="Donadio S."/>
        </authorList>
    </citation>
    <scope>NUCLEOTIDE SEQUENCE</scope>
    <source>
        <strain evidence="9">ID150040</strain>
    </source>
</reference>
<dbReference type="SUPFAM" id="SSF52540">
    <property type="entry name" value="P-loop containing nucleoside triphosphate hydrolases"/>
    <property type="match status" value="1"/>
</dbReference>
<dbReference type="PANTHER" id="PTHR43297:SF2">
    <property type="entry name" value="DIPEPTIDE TRANSPORT ATP-BINDING PROTEIN DPPD"/>
    <property type="match status" value="1"/>
</dbReference>
<keyword evidence="6 9" id="KW-0067">ATP-binding</keyword>
<gene>
    <name evidence="9" type="ORF">KSF_036670</name>
</gene>